<protein>
    <recommendedName>
        <fullName evidence="9">Prepilin-type cleavage/methylation domain-containing protein</fullName>
    </recommendedName>
</protein>
<feature type="transmembrane region" description="Helical" evidence="6">
    <location>
        <begin position="6"/>
        <end position="31"/>
    </location>
</feature>
<reference evidence="8" key="1">
    <citation type="submission" date="2017-09" db="EMBL/GenBank/DDBJ databases">
        <title>Depth-based differentiation of microbial function through sediment-hosted aquifers and enrichment of novel symbionts in the deep terrestrial subsurface.</title>
        <authorList>
            <person name="Probst A.J."/>
            <person name="Ladd B."/>
            <person name="Jarett J.K."/>
            <person name="Geller-Mcgrath D.E."/>
            <person name="Sieber C.M.K."/>
            <person name="Emerson J.B."/>
            <person name="Anantharaman K."/>
            <person name="Thomas B.C."/>
            <person name="Malmstrom R."/>
            <person name="Stieglmeier M."/>
            <person name="Klingl A."/>
            <person name="Woyke T."/>
            <person name="Ryan C.M."/>
            <person name="Banfield J.F."/>
        </authorList>
    </citation>
    <scope>NUCLEOTIDE SEQUENCE [LARGE SCALE GENOMIC DNA]</scope>
</reference>
<dbReference type="AlphaFoldDB" id="A0A2M8DLE5"/>
<evidence type="ECO:0000256" key="1">
    <source>
        <dbReference type="ARBA" id="ARBA00004167"/>
    </source>
</evidence>
<keyword evidence="5 6" id="KW-0472">Membrane</keyword>
<dbReference type="GO" id="GO:0015627">
    <property type="term" value="C:type II protein secretion system complex"/>
    <property type="evidence" value="ECO:0007669"/>
    <property type="project" value="InterPro"/>
</dbReference>
<keyword evidence="2" id="KW-0488">Methylation</keyword>
<dbReference type="SUPFAM" id="SSF54523">
    <property type="entry name" value="Pili subunits"/>
    <property type="match status" value="1"/>
</dbReference>
<evidence type="ECO:0000256" key="3">
    <source>
        <dbReference type="ARBA" id="ARBA00022692"/>
    </source>
</evidence>
<proteinExistence type="predicted"/>
<name>A0A2M8DLE5_9BACT</name>
<dbReference type="PRINTS" id="PR00813">
    <property type="entry name" value="BCTERIALGSPG"/>
</dbReference>
<dbReference type="InterPro" id="IPR012902">
    <property type="entry name" value="N_methyl_site"/>
</dbReference>
<evidence type="ECO:0000313" key="7">
    <source>
        <dbReference type="EMBL" id="PJB98557.1"/>
    </source>
</evidence>
<dbReference type="PANTHER" id="PTHR30093">
    <property type="entry name" value="GENERAL SECRETION PATHWAY PROTEIN G"/>
    <property type="match status" value="1"/>
</dbReference>
<dbReference type="GO" id="GO:0016020">
    <property type="term" value="C:membrane"/>
    <property type="evidence" value="ECO:0007669"/>
    <property type="project" value="UniProtKB-SubCell"/>
</dbReference>
<dbReference type="PROSITE" id="PS00409">
    <property type="entry name" value="PROKAR_NTER_METHYL"/>
    <property type="match status" value="1"/>
</dbReference>
<dbReference type="InterPro" id="IPR000983">
    <property type="entry name" value="Bac_GSPG_pilin"/>
</dbReference>
<evidence type="ECO:0000256" key="5">
    <source>
        <dbReference type="ARBA" id="ARBA00023136"/>
    </source>
</evidence>
<dbReference type="NCBIfam" id="TIGR02532">
    <property type="entry name" value="IV_pilin_GFxxxE"/>
    <property type="match status" value="1"/>
</dbReference>
<dbReference type="Proteomes" id="UP000230097">
    <property type="component" value="Unassembled WGS sequence"/>
</dbReference>
<evidence type="ECO:0000313" key="8">
    <source>
        <dbReference type="Proteomes" id="UP000230097"/>
    </source>
</evidence>
<evidence type="ECO:0000256" key="4">
    <source>
        <dbReference type="ARBA" id="ARBA00022989"/>
    </source>
</evidence>
<feature type="non-terminal residue" evidence="7">
    <location>
        <position position="64"/>
    </location>
</feature>
<evidence type="ECO:0000256" key="2">
    <source>
        <dbReference type="ARBA" id="ARBA00022481"/>
    </source>
</evidence>
<gene>
    <name evidence="7" type="ORF">CO078_01665</name>
</gene>
<organism evidence="7 8">
    <name type="scientific">Candidatus Nealsonbacteria bacterium CG_4_9_14_0_8_um_filter_36_17</name>
    <dbReference type="NCBI Taxonomy" id="1974693"/>
    <lineage>
        <taxon>Bacteria</taxon>
        <taxon>Candidatus Nealsoniibacteriota</taxon>
    </lineage>
</organism>
<dbReference type="PANTHER" id="PTHR30093:SF44">
    <property type="entry name" value="TYPE II SECRETION SYSTEM CORE PROTEIN G"/>
    <property type="match status" value="1"/>
</dbReference>
<dbReference type="GO" id="GO:0015628">
    <property type="term" value="P:protein secretion by the type II secretion system"/>
    <property type="evidence" value="ECO:0007669"/>
    <property type="project" value="InterPro"/>
</dbReference>
<keyword evidence="3 6" id="KW-0812">Transmembrane</keyword>
<dbReference type="EMBL" id="PFTC01000039">
    <property type="protein sequence ID" value="PJB98557.1"/>
    <property type="molecule type" value="Genomic_DNA"/>
</dbReference>
<sequence>MKKGFTLIELLVVIAVIGLLSSIVLVSMSPARKKAKDTRRMTDLKQISSAMELCYGEPTCAGGQ</sequence>
<keyword evidence="4 6" id="KW-1133">Transmembrane helix</keyword>
<evidence type="ECO:0000256" key="6">
    <source>
        <dbReference type="SAM" id="Phobius"/>
    </source>
</evidence>
<dbReference type="InterPro" id="IPR045584">
    <property type="entry name" value="Pilin-like"/>
</dbReference>
<comment type="caution">
    <text evidence="7">The sequence shown here is derived from an EMBL/GenBank/DDBJ whole genome shotgun (WGS) entry which is preliminary data.</text>
</comment>
<evidence type="ECO:0008006" key="9">
    <source>
        <dbReference type="Google" id="ProtNLM"/>
    </source>
</evidence>
<dbReference type="Gene3D" id="3.30.700.10">
    <property type="entry name" value="Glycoprotein, Type 4 Pilin"/>
    <property type="match status" value="1"/>
</dbReference>
<dbReference type="Pfam" id="PF07963">
    <property type="entry name" value="N_methyl"/>
    <property type="match status" value="1"/>
</dbReference>
<comment type="subcellular location">
    <subcellularLocation>
        <location evidence="1">Membrane</location>
        <topology evidence="1">Single-pass membrane protein</topology>
    </subcellularLocation>
</comment>
<accession>A0A2M8DLE5</accession>